<sequence>MDIETIFGKSQINRYLNKPMIPIKFINSVERVIEYSFIVQKSVTHLDLSLGEFSGFKRKIQKRNNTFASNLNSRIAAEKNAVLTEEACRKRSAPDRKLLYDFHLDVSKELELSLRSVSNQDIRPCYSSSVLINKIVFETHKYEIFFNRMLSEVLRKTNQKVKFIQQISKMAKCMKFILKNKYIRDEGLNVLYFQGADSTVVVDFLTSMKFIDGHFFSLFMDVFEFVLYKTNQARYNLWTLPQCEMINASIYYRLFMRTEALLQYRDGPRFCNKLYDNFKRSIIRAGLLKRGPECPVENGLITKERHFLILQIFDVFCRDPFGGLKALQMLWRSIPHLFITMDELTSVFTTQQNSRFIEQICNFIEEITGEEVTEERRCQPRKLKHKCRIVIRRALSNNFQLSTGIGELNLPPSLAAFLRLEH</sequence>
<reference evidence="2 3" key="1">
    <citation type="journal article" date="2019" name="Sci. Rep.">
        <title>Orb-weaving spider Araneus ventricosus genome elucidates the spidroin gene catalogue.</title>
        <authorList>
            <person name="Kono N."/>
            <person name="Nakamura H."/>
            <person name="Ohtoshi R."/>
            <person name="Moran D.A.P."/>
            <person name="Shinohara A."/>
            <person name="Yoshida Y."/>
            <person name="Fujiwara M."/>
            <person name="Mori M."/>
            <person name="Tomita M."/>
            <person name="Arakawa K."/>
        </authorList>
    </citation>
    <scope>NUCLEOTIDE SEQUENCE [LARGE SCALE GENOMIC DNA]</scope>
</reference>
<dbReference type="InterPro" id="IPR001496">
    <property type="entry name" value="SOCS_box"/>
</dbReference>
<dbReference type="Proteomes" id="UP000499080">
    <property type="component" value="Unassembled WGS sequence"/>
</dbReference>
<protein>
    <recommendedName>
        <fullName evidence="1">SOCS box domain-containing protein</fullName>
    </recommendedName>
</protein>
<dbReference type="GO" id="GO:0035556">
    <property type="term" value="P:intracellular signal transduction"/>
    <property type="evidence" value="ECO:0007669"/>
    <property type="project" value="InterPro"/>
</dbReference>
<dbReference type="EMBL" id="BGPR01011548">
    <property type="protein sequence ID" value="GBN51833.1"/>
    <property type="molecule type" value="Genomic_DNA"/>
</dbReference>
<gene>
    <name evidence="2" type="ORF">AVEN_23553_1</name>
</gene>
<keyword evidence="3" id="KW-1185">Reference proteome</keyword>
<dbReference type="PROSITE" id="PS50225">
    <property type="entry name" value="SOCS"/>
    <property type="match status" value="1"/>
</dbReference>
<dbReference type="AlphaFoldDB" id="A0A4Y2PLK3"/>
<dbReference type="SMART" id="SM00969">
    <property type="entry name" value="SOCS_box"/>
    <property type="match status" value="1"/>
</dbReference>
<name>A0A4Y2PLK3_ARAVE</name>
<dbReference type="InterPro" id="IPR036036">
    <property type="entry name" value="SOCS_box-like_dom_sf"/>
</dbReference>
<dbReference type="SUPFAM" id="SSF158235">
    <property type="entry name" value="SOCS box-like"/>
    <property type="match status" value="1"/>
</dbReference>
<dbReference type="OrthoDB" id="6425080at2759"/>
<evidence type="ECO:0000313" key="3">
    <source>
        <dbReference type="Proteomes" id="UP000499080"/>
    </source>
</evidence>
<organism evidence="2 3">
    <name type="scientific">Araneus ventricosus</name>
    <name type="common">Orbweaver spider</name>
    <name type="synonym">Epeira ventricosa</name>
    <dbReference type="NCBI Taxonomy" id="182803"/>
    <lineage>
        <taxon>Eukaryota</taxon>
        <taxon>Metazoa</taxon>
        <taxon>Ecdysozoa</taxon>
        <taxon>Arthropoda</taxon>
        <taxon>Chelicerata</taxon>
        <taxon>Arachnida</taxon>
        <taxon>Araneae</taxon>
        <taxon>Araneomorphae</taxon>
        <taxon>Entelegynae</taxon>
        <taxon>Araneoidea</taxon>
        <taxon>Araneidae</taxon>
        <taxon>Araneus</taxon>
    </lineage>
</organism>
<accession>A0A4Y2PLK3</accession>
<feature type="domain" description="SOCS box" evidence="1">
    <location>
        <begin position="376"/>
        <end position="422"/>
    </location>
</feature>
<proteinExistence type="predicted"/>
<evidence type="ECO:0000259" key="1">
    <source>
        <dbReference type="PROSITE" id="PS50225"/>
    </source>
</evidence>
<comment type="caution">
    <text evidence="2">The sequence shown here is derived from an EMBL/GenBank/DDBJ whole genome shotgun (WGS) entry which is preliminary data.</text>
</comment>
<evidence type="ECO:0000313" key="2">
    <source>
        <dbReference type="EMBL" id="GBN51833.1"/>
    </source>
</evidence>
<dbReference type="Pfam" id="PF07525">
    <property type="entry name" value="SOCS_box"/>
    <property type="match status" value="1"/>
</dbReference>